<feature type="region of interest" description="Disordered" evidence="1">
    <location>
        <begin position="1"/>
        <end position="109"/>
    </location>
</feature>
<proteinExistence type="predicted"/>
<feature type="compositionally biased region" description="Low complexity" evidence="1">
    <location>
        <begin position="50"/>
        <end position="66"/>
    </location>
</feature>
<sequence>MVEQAQERKPRAVRRGPPPSLPKSGNYGNGSKDGEQPAQRPRTARSQRGASAASAALAPQPPAAAEAAEDAPMEGEEVEEEEGRRRRRRGGGRAHRGQHTGKSWTSKDNNLHSSLLTLMTLALQNTQRIRLMMCAVADTCTMKIARPIISHITEELEGFRERVNGLRSAKDKEGLKHLGPPTPALALAMLEGLQACEVGGRVGTQVDEYLEKCQPKDHETKPTIDMDQINDQVHFIRVEKTADPTSPS</sequence>
<keyword evidence="3" id="KW-1185">Reference proteome</keyword>
<reference evidence="2" key="1">
    <citation type="submission" date="2023-10" db="EMBL/GenBank/DDBJ databases">
        <authorList>
            <person name="Chen Y."/>
            <person name="Shah S."/>
            <person name="Dougan E. K."/>
            <person name="Thang M."/>
            <person name="Chan C."/>
        </authorList>
    </citation>
    <scope>NUCLEOTIDE SEQUENCE [LARGE SCALE GENOMIC DNA]</scope>
</reference>
<protein>
    <submittedName>
        <fullName evidence="2">Uncharacterized protein</fullName>
    </submittedName>
</protein>
<organism evidence="2 3">
    <name type="scientific">Prorocentrum cordatum</name>
    <dbReference type="NCBI Taxonomy" id="2364126"/>
    <lineage>
        <taxon>Eukaryota</taxon>
        <taxon>Sar</taxon>
        <taxon>Alveolata</taxon>
        <taxon>Dinophyceae</taxon>
        <taxon>Prorocentrales</taxon>
        <taxon>Prorocentraceae</taxon>
        <taxon>Prorocentrum</taxon>
    </lineage>
</organism>
<name>A0ABN9TQA0_9DINO</name>
<feature type="compositionally biased region" description="Acidic residues" evidence="1">
    <location>
        <begin position="67"/>
        <end position="81"/>
    </location>
</feature>
<comment type="caution">
    <text evidence="2">The sequence shown here is derived from an EMBL/GenBank/DDBJ whole genome shotgun (WGS) entry which is preliminary data.</text>
</comment>
<feature type="compositionally biased region" description="Basic and acidic residues" evidence="1">
    <location>
        <begin position="1"/>
        <end position="10"/>
    </location>
</feature>
<feature type="compositionally biased region" description="Polar residues" evidence="1">
    <location>
        <begin position="100"/>
        <end position="109"/>
    </location>
</feature>
<gene>
    <name evidence="2" type="ORF">PCOR1329_LOCUS41267</name>
</gene>
<evidence type="ECO:0000313" key="3">
    <source>
        <dbReference type="Proteomes" id="UP001189429"/>
    </source>
</evidence>
<dbReference type="EMBL" id="CAUYUJ010014964">
    <property type="protein sequence ID" value="CAK0848287.1"/>
    <property type="molecule type" value="Genomic_DNA"/>
</dbReference>
<dbReference type="Proteomes" id="UP001189429">
    <property type="component" value="Unassembled WGS sequence"/>
</dbReference>
<evidence type="ECO:0000313" key="2">
    <source>
        <dbReference type="EMBL" id="CAK0848287.1"/>
    </source>
</evidence>
<evidence type="ECO:0000256" key="1">
    <source>
        <dbReference type="SAM" id="MobiDB-lite"/>
    </source>
</evidence>
<accession>A0ABN9TQA0</accession>
<feature type="compositionally biased region" description="Basic residues" evidence="1">
    <location>
        <begin position="85"/>
        <end position="99"/>
    </location>
</feature>